<feature type="binding site" evidence="18">
    <location>
        <position position="202"/>
    </location>
    <ligand>
        <name>Ca(2+)</name>
        <dbReference type="ChEBI" id="CHEBI:29108"/>
        <label>1</label>
    </ligand>
</feature>
<evidence type="ECO:0000256" key="19">
    <source>
        <dbReference type="PIRSR" id="PIRSR621190-4"/>
    </source>
</evidence>
<name>A0A671KQY1_9TELE</name>
<feature type="binding site" evidence="17">
    <location>
        <position position="230"/>
    </location>
    <ligand>
        <name>Zn(2+)</name>
        <dbReference type="ChEBI" id="CHEBI:29105"/>
        <label>2</label>
        <note>catalytic</note>
    </ligand>
</feature>
<keyword evidence="7 22" id="KW-0732">Signal</keyword>
<evidence type="ECO:0000256" key="11">
    <source>
        <dbReference type="ARBA" id="ARBA00022837"/>
    </source>
</evidence>
<dbReference type="InterPro" id="IPR021158">
    <property type="entry name" value="Pept_M10A_Zn_BS"/>
</dbReference>
<feature type="binding site" description="in inhibited form" evidence="18">
    <location>
        <position position="93"/>
    </location>
    <ligand>
        <name>Zn(2+)</name>
        <dbReference type="ChEBI" id="CHEBI:29105"/>
        <label>2</label>
        <note>catalytic</note>
    </ligand>
</feature>
<keyword evidence="13" id="KW-0177">Collagen degradation</keyword>
<evidence type="ECO:0000256" key="2">
    <source>
        <dbReference type="ARBA" id="ARBA00010370"/>
    </source>
</evidence>
<feature type="domain" description="Peptidase metallopeptidase" evidence="23">
    <location>
        <begin position="106"/>
        <end position="266"/>
    </location>
</feature>
<dbReference type="InterPro" id="IPR033739">
    <property type="entry name" value="M10A_MMP"/>
</dbReference>
<evidence type="ECO:0000256" key="9">
    <source>
        <dbReference type="ARBA" id="ARBA00022801"/>
    </source>
</evidence>
<gene>
    <name evidence="24" type="primary">LOC107653688</name>
</gene>
<dbReference type="InterPro" id="IPR021190">
    <property type="entry name" value="Pept_M10A"/>
</dbReference>
<comment type="similarity">
    <text evidence="2">Belongs to the peptidase M10A family.</text>
</comment>
<keyword evidence="3" id="KW-0964">Secreted</keyword>
<evidence type="ECO:0000256" key="20">
    <source>
        <dbReference type="PIRSR" id="PIRSR621190-5"/>
    </source>
</evidence>
<evidence type="ECO:0000259" key="23">
    <source>
        <dbReference type="SMART" id="SM00235"/>
    </source>
</evidence>
<dbReference type="GO" id="GO:0031012">
    <property type="term" value="C:extracellular matrix"/>
    <property type="evidence" value="ECO:0007669"/>
    <property type="project" value="InterPro"/>
</dbReference>
<protein>
    <submittedName>
        <fullName evidence="24">Collagenase 3-like</fullName>
    </submittedName>
</protein>
<keyword evidence="6 17" id="KW-0479">Metal-binding</keyword>
<keyword evidence="5" id="KW-0645">Protease</keyword>
<comment type="cofactor">
    <cofactor evidence="18">
        <name>Zn(2+)</name>
        <dbReference type="ChEBI" id="CHEBI:29105"/>
    </cofactor>
    <text evidence="18">Binds 2 Zn(2+) ions per subunit.</text>
</comment>
<organism evidence="24 25">
    <name type="scientific">Sinocyclocheilus anshuiensis</name>
    <dbReference type="NCBI Taxonomy" id="1608454"/>
    <lineage>
        <taxon>Eukaryota</taxon>
        <taxon>Metazoa</taxon>
        <taxon>Chordata</taxon>
        <taxon>Craniata</taxon>
        <taxon>Vertebrata</taxon>
        <taxon>Euteleostomi</taxon>
        <taxon>Actinopterygii</taxon>
        <taxon>Neopterygii</taxon>
        <taxon>Teleostei</taxon>
        <taxon>Ostariophysi</taxon>
        <taxon>Cypriniformes</taxon>
        <taxon>Cyprinidae</taxon>
        <taxon>Cyprininae</taxon>
        <taxon>Sinocyclocheilus</taxon>
    </lineage>
</organism>
<dbReference type="Proteomes" id="UP000472260">
    <property type="component" value="Unassembled WGS sequence"/>
</dbReference>
<dbReference type="CDD" id="cd04278">
    <property type="entry name" value="ZnMc_MMP"/>
    <property type="match status" value="1"/>
</dbReference>
<dbReference type="Ensembl" id="ENSSANT00000009400.1">
    <property type="protein sequence ID" value="ENSSANP00000008770.1"/>
    <property type="gene ID" value="ENSSANG00000004891.1"/>
</dbReference>
<evidence type="ECO:0000256" key="17">
    <source>
        <dbReference type="PIRSR" id="PIRSR001191-2"/>
    </source>
</evidence>
<keyword evidence="15" id="KW-1015">Disulfide bond</keyword>
<dbReference type="InterPro" id="IPR000585">
    <property type="entry name" value="Hemopexin-like_dom"/>
</dbReference>
<dbReference type="Pfam" id="PF00413">
    <property type="entry name" value="Peptidase_M10"/>
    <property type="match status" value="1"/>
</dbReference>
<evidence type="ECO:0000256" key="8">
    <source>
        <dbReference type="ARBA" id="ARBA00022737"/>
    </source>
</evidence>
<feature type="binding site" evidence="18">
    <location>
        <position position="197"/>
    </location>
    <ligand>
        <name>Zn(2+)</name>
        <dbReference type="ChEBI" id="CHEBI:29105"/>
        <label>1</label>
    </ligand>
</feature>
<dbReference type="GO" id="GO:0004222">
    <property type="term" value="F:metalloendopeptidase activity"/>
    <property type="evidence" value="ECO:0007669"/>
    <property type="project" value="InterPro"/>
</dbReference>
<keyword evidence="4" id="KW-0272">Extracellular matrix</keyword>
<keyword evidence="11 18" id="KW-0106">Calcium</keyword>
<dbReference type="InterPro" id="IPR006026">
    <property type="entry name" value="Peptidase_Metallo"/>
</dbReference>
<dbReference type="SMART" id="SM00235">
    <property type="entry name" value="ZnMc"/>
    <property type="match status" value="1"/>
</dbReference>
<keyword evidence="12" id="KW-0482">Metalloprotease</keyword>
<feature type="binding site" evidence="18">
    <location>
        <position position="177"/>
    </location>
    <ligand>
        <name>Ca(2+)</name>
        <dbReference type="ChEBI" id="CHEBI:29108"/>
        <label>3</label>
    </ligand>
</feature>
<feature type="active site" evidence="16">
    <location>
        <position position="221"/>
    </location>
</feature>
<comment type="cofactor">
    <cofactor evidence="18">
        <name>Ca(2+)</name>
        <dbReference type="ChEBI" id="CHEBI:29108"/>
    </cofactor>
    <text evidence="18">Can bind about 5 Ca(2+) ions per subunit.</text>
</comment>
<dbReference type="GO" id="GO:0008270">
    <property type="term" value="F:zinc ion binding"/>
    <property type="evidence" value="ECO:0007669"/>
    <property type="project" value="InterPro"/>
</dbReference>
<dbReference type="GO" id="GO:0006508">
    <property type="term" value="P:proteolysis"/>
    <property type="evidence" value="ECO:0007669"/>
    <property type="project" value="UniProtKB-KW"/>
</dbReference>
<dbReference type="PROSITE" id="PS00546">
    <property type="entry name" value="CYSTEINE_SWITCH"/>
    <property type="match status" value="1"/>
</dbReference>
<dbReference type="Pfam" id="PF01471">
    <property type="entry name" value="PG_binding_1"/>
    <property type="match status" value="1"/>
</dbReference>
<dbReference type="Pfam" id="PF00045">
    <property type="entry name" value="Hemopexin"/>
    <property type="match status" value="2"/>
</dbReference>
<keyword evidence="9" id="KW-0378">Hydrolase</keyword>
<feature type="chain" id="PRO_5025329538" evidence="22">
    <location>
        <begin position="20"/>
        <end position="453"/>
    </location>
</feature>
<evidence type="ECO:0000256" key="6">
    <source>
        <dbReference type="ARBA" id="ARBA00022723"/>
    </source>
</evidence>
<dbReference type="SUPFAM" id="SSF50923">
    <property type="entry name" value="Hemopexin-like domain"/>
    <property type="match status" value="1"/>
</dbReference>
<dbReference type="PROSITE" id="PS51642">
    <property type="entry name" value="HEMOPEXIN_2"/>
    <property type="match status" value="2"/>
</dbReference>
<feature type="binding site" evidence="18">
    <location>
        <position position="319"/>
    </location>
    <ligand>
        <name>Ca(2+)</name>
        <dbReference type="ChEBI" id="CHEBI:29108"/>
        <label>5</label>
    </ligand>
</feature>
<dbReference type="GO" id="GO:0030198">
    <property type="term" value="P:extracellular matrix organization"/>
    <property type="evidence" value="ECO:0007669"/>
    <property type="project" value="TreeGrafter"/>
</dbReference>
<evidence type="ECO:0000256" key="16">
    <source>
        <dbReference type="PIRSR" id="PIRSR001191-1"/>
    </source>
</evidence>
<reference evidence="24" key="2">
    <citation type="submission" date="2025-09" db="UniProtKB">
        <authorList>
            <consortium name="Ensembl"/>
        </authorList>
    </citation>
    <scope>IDENTIFICATION</scope>
</reference>
<evidence type="ECO:0000256" key="14">
    <source>
        <dbReference type="ARBA" id="ARBA00023145"/>
    </source>
</evidence>
<dbReference type="SUPFAM" id="SSF47090">
    <property type="entry name" value="PGBD-like"/>
    <property type="match status" value="1"/>
</dbReference>
<dbReference type="AlphaFoldDB" id="A0A671KQY1"/>
<dbReference type="InterPro" id="IPR036365">
    <property type="entry name" value="PGBD-like_sf"/>
</dbReference>
<dbReference type="FunFam" id="3.40.390.10:FF:000007">
    <property type="entry name" value="Collagenase 3"/>
    <property type="match status" value="1"/>
</dbReference>
<comment type="subcellular location">
    <subcellularLocation>
        <location evidence="1">Secreted</location>
        <location evidence="1">Extracellular space</location>
        <location evidence="1">Extracellular matrix</location>
    </subcellularLocation>
</comment>
<feature type="repeat" description="Hemopexin" evidence="21">
    <location>
        <begin position="313"/>
        <end position="359"/>
    </location>
</feature>
<dbReference type="FunFam" id="2.110.10.10:FF:000002">
    <property type="entry name" value="Matrix metallopeptidase 3"/>
    <property type="match status" value="1"/>
</dbReference>
<keyword evidence="8" id="KW-0677">Repeat</keyword>
<accession>A0A671KQY1</accession>
<evidence type="ECO:0000256" key="10">
    <source>
        <dbReference type="ARBA" id="ARBA00022833"/>
    </source>
</evidence>
<dbReference type="InterPro" id="IPR024079">
    <property type="entry name" value="MetalloPept_cat_dom_sf"/>
</dbReference>
<dbReference type="Gene3D" id="2.110.10.10">
    <property type="entry name" value="Hemopexin-like domain"/>
    <property type="match status" value="1"/>
</dbReference>
<dbReference type="InterPro" id="IPR001818">
    <property type="entry name" value="Pept_M10_metallopeptidase"/>
</dbReference>
<dbReference type="CDD" id="cd00094">
    <property type="entry name" value="HX"/>
    <property type="match status" value="1"/>
</dbReference>
<feature type="binding site" evidence="18">
    <location>
        <position position="176"/>
    </location>
    <ligand>
        <name>Ca(2+)</name>
        <dbReference type="ChEBI" id="CHEBI:29108"/>
        <label>3</label>
    </ligand>
</feature>
<feature type="binding site" evidence="18">
    <location>
        <position position="125"/>
    </location>
    <ligand>
        <name>Ca(2+)</name>
        <dbReference type="ChEBI" id="CHEBI:29108"/>
        <label>1</label>
    </ligand>
</feature>
<feature type="binding site" evidence="18">
    <location>
        <position position="193"/>
    </location>
    <ligand>
        <name>Ca(2+)</name>
        <dbReference type="ChEBI" id="CHEBI:29108"/>
        <label>2</label>
    </ligand>
</feature>
<dbReference type="InterPro" id="IPR002477">
    <property type="entry name" value="Peptidoglycan-bd-like"/>
</dbReference>
<feature type="binding site" evidence="18">
    <location>
        <position position="184"/>
    </location>
    <ligand>
        <name>Zn(2+)</name>
        <dbReference type="ChEBI" id="CHEBI:29105"/>
        <label>1</label>
    </ligand>
</feature>
<evidence type="ECO:0000256" key="13">
    <source>
        <dbReference type="ARBA" id="ARBA00023105"/>
    </source>
</evidence>
<feature type="binding site" evidence="18">
    <location>
        <position position="284"/>
    </location>
    <ligand>
        <name>Ca(2+)</name>
        <dbReference type="ChEBI" id="CHEBI:29108"/>
        <label>4</label>
    </ligand>
</feature>
<evidence type="ECO:0000256" key="3">
    <source>
        <dbReference type="ARBA" id="ARBA00022525"/>
    </source>
</evidence>
<feature type="signal peptide" evidence="22">
    <location>
        <begin position="1"/>
        <end position="19"/>
    </location>
</feature>
<dbReference type="InterPro" id="IPR018487">
    <property type="entry name" value="Hemopexin-like_repeat"/>
</dbReference>
<keyword evidence="14" id="KW-0865">Zymogen</keyword>
<evidence type="ECO:0000256" key="4">
    <source>
        <dbReference type="ARBA" id="ARBA00022530"/>
    </source>
</evidence>
<dbReference type="Gene3D" id="3.40.390.10">
    <property type="entry name" value="Collagenase (Catalytic Domain)"/>
    <property type="match status" value="1"/>
</dbReference>
<dbReference type="SMART" id="SM00120">
    <property type="entry name" value="HX"/>
    <property type="match status" value="3"/>
</dbReference>
<feature type="binding site" evidence="18">
    <location>
        <position position="367"/>
    </location>
    <ligand>
        <name>Ca(2+)</name>
        <dbReference type="ChEBI" id="CHEBI:29108"/>
        <label>5</label>
    </ligand>
</feature>
<feature type="binding site" evidence="18">
    <location>
        <position position="202"/>
    </location>
    <ligand>
        <name>Ca(2+)</name>
        <dbReference type="ChEBI" id="CHEBI:29108"/>
        <label>3</label>
    </ligand>
</feature>
<dbReference type="PRINTS" id="PR00138">
    <property type="entry name" value="MATRIXIN"/>
</dbReference>
<feature type="binding site" evidence="17">
    <location>
        <position position="224"/>
    </location>
    <ligand>
        <name>Zn(2+)</name>
        <dbReference type="ChEBI" id="CHEBI:29105"/>
        <label>2</label>
        <note>catalytic</note>
    </ligand>
</feature>
<evidence type="ECO:0000256" key="7">
    <source>
        <dbReference type="ARBA" id="ARBA00022729"/>
    </source>
</evidence>
<evidence type="ECO:0000256" key="21">
    <source>
        <dbReference type="PROSITE-ProRule" id="PRU01011"/>
    </source>
</evidence>
<evidence type="ECO:0000256" key="15">
    <source>
        <dbReference type="ARBA" id="ARBA00023157"/>
    </source>
</evidence>
<evidence type="ECO:0000313" key="25">
    <source>
        <dbReference type="Proteomes" id="UP000472260"/>
    </source>
</evidence>
<evidence type="ECO:0000256" key="12">
    <source>
        <dbReference type="ARBA" id="ARBA00023049"/>
    </source>
</evidence>
<feature type="binding site" evidence="18">
    <location>
        <position position="169"/>
    </location>
    <ligand>
        <name>Zn(2+)</name>
        <dbReference type="ChEBI" id="CHEBI:29105"/>
        <label>1</label>
    </ligand>
</feature>
<evidence type="ECO:0000256" key="1">
    <source>
        <dbReference type="ARBA" id="ARBA00004498"/>
    </source>
</evidence>
<sequence>MGIHRQLCFLASLLLVIHAGPISQPSDKDIDIAEDYLRNFYNLEDSTYAAVFRPEANNDQLPEKLKEMQKFFGLRVTGKLNKETVAVMKKPRCGVPDVAAYSTFGDEPKWQTNELTYRIVNYTPDLSKAEVDESMEKALQVWAKVTPLKFTRINRGTADIMISFGTRDHGDGLLFDGPQGTLAHAFAPGSGIGGDAHFDDDESFTFRSSRGHVLFLVAAHEFGHSLGLSHSNVPGALMFPTYTFTDPDRSPLSSDDIEGIQSLYGNMITKRISIISESKILSFDAAVHNKNTGKTLLFFDKYYYRWSFWPNAPDNIDAAYEDLVEDKVFFFKGKQVWAFNGQNLEPGYPKPLSSFGLPESVTKVDAAVHNKNTGKTLLFFDKYYYRYDERENRMDEGYPKRVENVFLGLTGQVTAAHMSNNNIYLFSGRNLFEFSSSDRKLLRLLKSNYFQPC</sequence>
<feature type="binding site" evidence="18">
    <location>
        <position position="171"/>
    </location>
    <ligand>
        <name>Zn(2+)</name>
        <dbReference type="ChEBI" id="CHEBI:29105"/>
        <label>1</label>
    </ligand>
</feature>
<reference evidence="24" key="1">
    <citation type="submission" date="2025-08" db="UniProtKB">
        <authorList>
            <consortium name="Ensembl"/>
        </authorList>
    </citation>
    <scope>IDENTIFICATION</scope>
</reference>
<feature type="binding site" evidence="18">
    <location>
        <position position="317"/>
    </location>
    <ligand>
        <name>Ca(2+)</name>
        <dbReference type="ChEBI" id="CHEBI:29108"/>
        <label>4</label>
    </ligand>
</feature>
<dbReference type="PANTHER" id="PTHR10201:SF151">
    <property type="entry name" value="INTERSTITIAL COLLAGENASE"/>
    <property type="match status" value="1"/>
</dbReference>
<keyword evidence="25" id="KW-1185">Reference proteome</keyword>
<feature type="short sequence motif" description="Cysteine switch" evidence="20">
    <location>
        <begin position="91"/>
        <end position="98"/>
    </location>
</feature>
<feature type="modified residue" description="Phosphotyrosine; by PKDCC" evidence="19">
    <location>
        <position position="348"/>
    </location>
</feature>
<feature type="repeat" description="Hemopexin" evidence="21">
    <location>
        <begin position="361"/>
        <end position="409"/>
    </location>
</feature>
<feature type="binding site" evidence="18">
    <location>
        <position position="199"/>
    </location>
    <ligand>
        <name>Ca(2+)</name>
        <dbReference type="ChEBI" id="CHEBI:29108"/>
        <label>3</label>
    </ligand>
</feature>
<feature type="binding site" evidence="18">
    <location>
        <position position="195"/>
    </location>
    <ligand>
        <name>Ca(2+)</name>
        <dbReference type="ChEBI" id="CHEBI:29108"/>
        <label>2</label>
    </ligand>
</feature>
<dbReference type="SUPFAM" id="SSF55486">
    <property type="entry name" value="Metalloproteases ('zincins'), catalytic domain"/>
    <property type="match status" value="1"/>
</dbReference>
<dbReference type="GO" id="GO:0030574">
    <property type="term" value="P:collagen catabolic process"/>
    <property type="evidence" value="ECO:0007669"/>
    <property type="project" value="UniProtKB-KW"/>
</dbReference>
<evidence type="ECO:0000313" key="24">
    <source>
        <dbReference type="Ensembl" id="ENSSANP00000008770.1"/>
    </source>
</evidence>
<feature type="binding site" evidence="18">
    <location>
        <position position="200"/>
    </location>
    <ligand>
        <name>Ca(2+)</name>
        <dbReference type="ChEBI" id="CHEBI:29108"/>
        <label>1</label>
    </ligand>
</feature>
<dbReference type="PIRSF" id="PIRSF001191">
    <property type="entry name" value="Peptidase_M10A_matrix"/>
    <property type="match status" value="1"/>
</dbReference>
<feature type="binding site" evidence="18">
    <location>
        <position position="159"/>
    </location>
    <ligand>
        <name>Ca(2+)</name>
        <dbReference type="ChEBI" id="CHEBI:29108"/>
        <label>2</label>
    </ligand>
</feature>
<keyword evidence="10 17" id="KW-0862">Zinc</keyword>
<evidence type="ECO:0000256" key="18">
    <source>
        <dbReference type="PIRSR" id="PIRSR621190-2"/>
    </source>
</evidence>
<feature type="binding site" evidence="18">
    <location>
        <position position="238"/>
    </location>
    <ligand>
        <name>Zn(2+)</name>
        <dbReference type="ChEBI" id="CHEBI:29105"/>
        <label>2</label>
        <note>catalytic</note>
    </ligand>
</feature>
<evidence type="ECO:0000256" key="5">
    <source>
        <dbReference type="ARBA" id="ARBA00022670"/>
    </source>
</evidence>
<proteinExistence type="inferred from homology"/>
<dbReference type="InterPro" id="IPR036375">
    <property type="entry name" value="Hemopexin-like_dom_sf"/>
</dbReference>
<dbReference type="PANTHER" id="PTHR10201">
    <property type="entry name" value="MATRIX METALLOPROTEINASE"/>
    <property type="match status" value="1"/>
</dbReference>
<feature type="binding site" evidence="17">
    <location>
        <position position="220"/>
    </location>
    <ligand>
        <name>Zn(2+)</name>
        <dbReference type="ChEBI" id="CHEBI:29105"/>
        <label>2</label>
        <note>catalytic</note>
    </ligand>
</feature>
<evidence type="ECO:0000256" key="22">
    <source>
        <dbReference type="SAM" id="SignalP"/>
    </source>
</evidence>